<evidence type="ECO:0000256" key="1">
    <source>
        <dbReference type="ARBA" id="ARBA00022801"/>
    </source>
</evidence>
<dbReference type="Proteomes" id="UP001595075">
    <property type="component" value="Unassembled WGS sequence"/>
</dbReference>
<dbReference type="InterPro" id="IPR013094">
    <property type="entry name" value="AB_hydrolase_3"/>
</dbReference>
<protein>
    <recommendedName>
        <fullName evidence="2">Alpha/beta hydrolase fold-3 domain-containing protein</fullName>
    </recommendedName>
</protein>
<dbReference type="PANTHER" id="PTHR48081">
    <property type="entry name" value="AB HYDROLASE SUPERFAMILY PROTEIN C4A8.06C"/>
    <property type="match status" value="1"/>
</dbReference>
<dbReference type="InterPro" id="IPR029058">
    <property type="entry name" value="AB_hydrolase_fold"/>
</dbReference>
<dbReference type="InterPro" id="IPR050300">
    <property type="entry name" value="GDXG_lipolytic_enzyme"/>
</dbReference>
<name>A0ABR4C5Y2_9HELO</name>
<sequence length="326" mass="36729">MSVDAKDRLGGYDKLDLTYKVINETSLQATILTPKVLQSQPSGSYPTLVRWHGGGFIVGHRLYEGWFALWLLEFALSKNAIIITADYRLIPGASGTEILSDITTFWTWLHGTLPSISETWHAEPDLNRIACCGESAGGYLAVFSALLVPGSKIKAIISDSAALNFDVSDLKVPRPRVMMGTRPPPPRQAEALIRAYLKKFKEDGAKTRTGCEPGELWELTLCIFQQAYLPRLWWVKGESTPLSLMQGIEREEESKRMKPIWVIHGMNDTMVGSAASTTFVRRLEEVLPSTPVLMNLEVGDHMFDLQYRMDVDWIKKGCEFIEKYWI</sequence>
<proteinExistence type="predicted"/>
<dbReference type="Pfam" id="PF07859">
    <property type="entry name" value="Abhydrolase_3"/>
    <property type="match status" value="1"/>
</dbReference>
<dbReference type="PANTHER" id="PTHR48081:SF3">
    <property type="entry name" value="ALPHA_BETA HYDROLASE FOLD-3 DOMAIN-CONTAINING PROTEIN"/>
    <property type="match status" value="1"/>
</dbReference>
<reference evidence="3 4" key="1">
    <citation type="journal article" date="2024" name="Commun. Biol.">
        <title>Comparative genomic analysis of thermophilic fungi reveals convergent evolutionary adaptations and gene losses.</title>
        <authorList>
            <person name="Steindorff A.S."/>
            <person name="Aguilar-Pontes M.V."/>
            <person name="Robinson A.J."/>
            <person name="Andreopoulos B."/>
            <person name="LaButti K."/>
            <person name="Kuo A."/>
            <person name="Mondo S."/>
            <person name="Riley R."/>
            <person name="Otillar R."/>
            <person name="Haridas S."/>
            <person name="Lipzen A."/>
            <person name="Grimwood J."/>
            <person name="Schmutz J."/>
            <person name="Clum A."/>
            <person name="Reid I.D."/>
            <person name="Moisan M.C."/>
            <person name="Butler G."/>
            <person name="Nguyen T.T.M."/>
            <person name="Dewar K."/>
            <person name="Conant G."/>
            <person name="Drula E."/>
            <person name="Henrissat B."/>
            <person name="Hansel C."/>
            <person name="Singer S."/>
            <person name="Hutchinson M.I."/>
            <person name="de Vries R.P."/>
            <person name="Natvig D.O."/>
            <person name="Powell A.J."/>
            <person name="Tsang A."/>
            <person name="Grigoriev I.V."/>
        </authorList>
    </citation>
    <scope>NUCLEOTIDE SEQUENCE [LARGE SCALE GENOMIC DNA]</scope>
    <source>
        <strain evidence="3 4">CBS 494.80</strain>
    </source>
</reference>
<dbReference type="SUPFAM" id="SSF53474">
    <property type="entry name" value="alpha/beta-Hydrolases"/>
    <property type="match status" value="1"/>
</dbReference>
<gene>
    <name evidence="3" type="ORF">VTL71DRAFT_3025</name>
</gene>
<evidence type="ECO:0000313" key="3">
    <source>
        <dbReference type="EMBL" id="KAL2065355.1"/>
    </source>
</evidence>
<comment type="caution">
    <text evidence="3">The sequence shown here is derived from an EMBL/GenBank/DDBJ whole genome shotgun (WGS) entry which is preliminary data.</text>
</comment>
<evidence type="ECO:0000259" key="2">
    <source>
        <dbReference type="Pfam" id="PF07859"/>
    </source>
</evidence>
<evidence type="ECO:0000313" key="4">
    <source>
        <dbReference type="Proteomes" id="UP001595075"/>
    </source>
</evidence>
<keyword evidence="1" id="KW-0378">Hydrolase</keyword>
<accession>A0ABR4C5Y2</accession>
<dbReference type="EMBL" id="JAZHXI010000012">
    <property type="protein sequence ID" value="KAL2065355.1"/>
    <property type="molecule type" value="Genomic_DNA"/>
</dbReference>
<feature type="domain" description="Alpha/beta hydrolase fold-3" evidence="2">
    <location>
        <begin position="49"/>
        <end position="197"/>
    </location>
</feature>
<keyword evidence="4" id="KW-1185">Reference proteome</keyword>
<organism evidence="3 4">
    <name type="scientific">Oculimacula yallundae</name>
    <dbReference type="NCBI Taxonomy" id="86028"/>
    <lineage>
        <taxon>Eukaryota</taxon>
        <taxon>Fungi</taxon>
        <taxon>Dikarya</taxon>
        <taxon>Ascomycota</taxon>
        <taxon>Pezizomycotina</taxon>
        <taxon>Leotiomycetes</taxon>
        <taxon>Helotiales</taxon>
        <taxon>Ploettnerulaceae</taxon>
        <taxon>Oculimacula</taxon>
    </lineage>
</organism>
<dbReference type="Gene3D" id="3.40.50.1820">
    <property type="entry name" value="alpha/beta hydrolase"/>
    <property type="match status" value="1"/>
</dbReference>